<keyword evidence="2" id="KW-0539">Nucleus</keyword>
<evidence type="ECO:0000256" key="1">
    <source>
        <dbReference type="ARBA" id="ARBA00004123"/>
    </source>
</evidence>
<proteinExistence type="predicted"/>
<evidence type="ECO:0000313" key="3">
    <source>
        <dbReference type="EMBL" id="RDW65704.1"/>
    </source>
</evidence>
<dbReference type="InterPro" id="IPR021858">
    <property type="entry name" value="Fun_TF"/>
</dbReference>
<dbReference type="AlphaFoldDB" id="A0A3D8QW13"/>
<dbReference type="PANTHER" id="PTHR37534:SF8">
    <property type="entry name" value="ZN(II)2CYS6 TRANSCRIPTION FACTOR (EUROFUNG)"/>
    <property type="match status" value="1"/>
</dbReference>
<dbReference type="Pfam" id="PF11951">
    <property type="entry name" value="Fungal_trans_2"/>
    <property type="match status" value="1"/>
</dbReference>
<dbReference type="OrthoDB" id="5130013at2759"/>
<dbReference type="EMBL" id="PVWQ01000013">
    <property type="protein sequence ID" value="RDW65704.1"/>
    <property type="molecule type" value="Genomic_DNA"/>
</dbReference>
<name>A0A3D8QW13_9EURO</name>
<sequence length="445" mass="49645">MTYAGEQCLRFALQDPRVQNLDKLSRYYIDYYSQRICKLYILHDSSSNPFRSLLPYALEDLPLLKSISALAARHFANTGYLFDTTVVDSSAHASAKSANANFDALRFKSQAIAALAESLRADTPKSNVKDTTMATILLLIFLELLESGLDGWDVHLEGARSLVQFCQSLSRSSAGKKRGSEMGEALRAFIDRQIETLGAALSSPDSPFMGPDSAGYQCGGNDGRESESIIRSFLGCPEFLLRSIHFFSNQRHLIAEANLALYNDDVVSDRIQDTVAMLELTQTFDSFAWASGFLQCQSSGSSGCPAEIQNLCMLSEAYKTATLLYGRQVIGPLSPATENTESELVLQLLNLINALRDQETLFKCLLWPTFIAGLHLHYLQVERERHHQQMFVLDSLRRLWDLTSCLNVMTATNILKGNWRQSALGFAETQNTLQGVVLDRHWLLI</sequence>
<protein>
    <recommendedName>
        <fullName evidence="5">C6 transcription factor</fullName>
    </recommendedName>
</protein>
<evidence type="ECO:0008006" key="5">
    <source>
        <dbReference type="Google" id="ProtNLM"/>
    </source>
</evidence>
<keyword evidence="4" id="KW-1185">Reference proteome</keyword>
<gene>
    <name evidence="3" type="ORF">DSM5745_09443</name>
</gene>
<dbReference type="GO" id="GO:0000976">
    <property type="term" value="F:transcription cis-regulatory region binding"/>
    <property type="evidence" value="ECO:0007669"/>
    <property type="project" value="TreeGrafter"/>
</dbReference>
<accession>A0A3D8QW13</accession>
<dbReference type="GeneID" id="38119813"/>
<evidence type="ECO:0000313" key="4">
    <source>
        <dbReference type="Proteomes" id="UP000256690"/>
    </source>
</evidence>
<dbReference type="RefSeq" id="XP_026599807.1">
    <property type="nucleotide sequence ID" value="XM_026751459.1"/>
</dbReference>
<dbReference type="GO" id="GO:0003700">
    <property type="term" value="F:DNA-binding transcription factor activity"/>
    <property type="evidence" value="ECO:0007669"/>
    <property type="project" value="TreeGrafter"/>
</dbReference>
<comment type="caution">
    <text evidence="3">The sequence shown here is derived from an EMBL/GenBank/DDBJ whole genome shotgun (WGS) entry which is preliminary data.</text>
</comment>
<dbReference type="PANTHER" id="PTHR37534">
    <property type="entry name" value="TRANSCRIPTIONAL ACTIVATOR PROTEIN UGA3"/>
    <property type="match status" value="1"/>
</dbReference>
<dbReference type="Proteomes" id="UP000256690">
    <property type="component" value="Unassembled WGS sequence"/>
</dbReference>
<reference evidence="3 4" key="1">
    <citation type="journal article" date="2018" name="IMA Fungus">
        <title>IMA Genome-F 9: Draft genome sequence of Annulohypoxylon stygium, Aspergillus mulundensis, Berkeleyomyces basicola (syn. Thielaviopsis basicola), Ceratocystis smalleyi, two Cercospora beticola strains, Coleophoma cylindrospora, Fusarium fracticaudum, Phialophora cf. hyalina, and Morchella septimelata.</title>
        <authorList>
            <person name="Wingfield B.D."/>
            <person name="Bills G.F."/>
            <person name="Dong Y."/>
            <person name="Huang W."/>
            <person name="Nel W.J."/>
            <person name="Swalarsk-Parry B.S."/>
            <person name="Vaghefi N."/>
            <person name="Wilken P.M."/>
            <person name="An Z."/>
            <person name="de Beer Z.W."/>
            <person name="De Vos L."/>
            <person name="Chen L."/>
            <person name="Duong T.A."/>
            <person name="Gao Y."/>
            <person name="Hammerbacher A."/>
            <person name="Kikkert J.R."/>
            <person name="Li Y."/>
            <person name="Li H."/>
            <person name="Li K."/>
            <person name="Li Q."/>
            <person name="Liu X."/>
            <person name="Ma X."/>
            <person name="Naidoo K."/>
            <person name="Pethybridge S.J."/>
            <person name="Sun J."/>
            <person name="Steenkamp E.T."/>
            <person name="van der Nest M.A."/>
            <person name="van Wyk S."/>
            <person name="Wingfield M.J."/>
            <person name="Xiong C."/>
            <person name="Yue Q."/>
            <person name="Zhang X."/>
        </authorList>
    </citation>
    <scope>NUCLEOTIDE SEQUENCE [LARGE SCALE GENOMIC DNA]</scope>
    <source>
        <strain evidence="3 4">DSM 5745</strain>
    </source>
</reference>
<organism evidence="3 4">
    <name type="scientific">Aspergillus mulundensis</name>
    <dbReference type="NCBI Taxonomy" id="1810919"/>
    <lineage>
        <taxon>Eukaryota</taxon>
        <taxon>Fungi</taxon>
        <taxon>Dikarya</taxon>
        <taxon>Ascomycota</taxon>
        <taxon>Pezizomycotina</taxon>
        <taxon>Eurotiomycetes</taxon>
        <taxon>Eurotiomycetidae</taxon>
        <taxon>Eurotiales</taxon>
        <taxon>Aspergillaceae</taxon>
        <taxon>Aspergillus</taxon>
        <taxon>Aspergillus subgen. Nidulantes</taxon>
    </lineage>
</organism>
<evidence type="ECO:0000256" key="2">
    <source>
        <dbReference type="ARBA" id="ARBA00023242"/>
    </source>
</evidence>
<dbReference type="GO" id="GO:0005634">
    <property type="term" value="C:nucleus"/>
    <property type="evidence" value="ECO:0007669"/>
    <property type="project" value="UniProtKB-SubCell"/>
</dbReference>
<comment type="subcellular location">
    <subcellularLocation>
        <location evidence="1">Nucleus</location>
    </subcellularLocation>
</comment>
<dbReference type="GO" id="GO:0045944">
    <property type="term" value="P:positive regulation of transcription by RNA polymerase II"/>
    <property type="evidence" value="ECO:0007669"/>
    <property type="project" value="TreeGrafter"/>
</dbReference>